<comment type="caution">
    <text evidence="2">The sequence shown here is derived from an EMBL/GenBank/DDBJ whole genome shotgun (WGS) entry which is preliminary data.</text>
</comment>
<dbReference type="InterPro" id="IPR009003">
    <property type="entry name" value="Peptidase_S1_PA"/>
</dbReference>
<evidence type="ECO:0008006" key="4">
    <source>
        <dbReference type="Google" id="ProtNLM"/>
    </source>
</evidence>
<organism evidence="2 3">
    <name type="scientific">[Emmonsia] crescens</name>
    <dbReference type="NCBI Taxonomy" id="73230"/>
    <lineage>
        <taxon>Eukaryota</taxon>
        <taxon>Fungi</taxon>
        <taxon>Dikarya</taxon>
        <taxon>Ascomycota</taxon>
        <taxon>Pezizomycotina</taxon>
        <taxon>Eurotiomycetes</taxon>
        <taxon>Eurotiomycetidae</taxon>
        <taxon>Onygenales</taxon>
        <taxon>Ajellomycetaceae</taxon>
        <taxon>Emergomyces</taxon>
    </lineage>
</organism>
<proteinExistence type="predicted"/>
<accession>A0A0G2I848</accession>
<reference evidence="3" key="1">
    <citation type="journal article" date="2015" name="PLoS Genet.">
        <title>The dynamic genome and transcriptome of the human fungal pathogen Blastomyces and close relative Emmonsia.</title>
        <authorList>
            <person name="Munoz J.F."/>
            <person name="Gauthier G.M."/>
            <person name="Desjardins C.A."/>
            <person name="Gallo J.E."/>
            <person name="Holder J."/>
            <person name="Sullivan T.D."/>
            <person name="Marty A.J."/>
            <person name="Carmen J.C."/>
            <person name="Chen Z."/>
            <person name="Ding L."/>
            <person name="Gujja S."/>
            <person name="Magrini V."/>
            <person name="Misas E."/>
            <person name="Mitreva M."/>
            <person name="Priest M."/>
            <person name="Saif S."/>
            <person name="Whiston E.A."/>
            <person name="Young S."/>
            <person name="Zeng Q."/>
            <person name="Goldman W.E."/>
            <person name="Mardis E.R."/>
            <person name="Taylor J.W."/>
            <person name="McEwen J.G."/>
            <person name="Clay O.K."/>
            <person name="Klein B.S."/>
            <person name="Cuomo C.A."/>
        </authorList>
    </citation>
    <scope>NUCLEOTIDE SEQUENCE [LARGE SCALE GENOMIC DNA]</scope>
    <source>
        <strain evidence="3">UAMH 3008</strain>
    </source>
</reference>
<dbReference type="VEuPathDB" id="FungiDB:EMCG_07899"/>
<feature type="region of interest" description="Disordered" evidence="1">
    <location>
        <begin position="1"/>
        <end position="66"/>
    </location>
</feature>
<name>A0A0G2I848_9EURO</name>
<evidence type="ECO:0000256" key="1">
    <source>
        <dbReference type="SAM" id="MobiDB-lite"/>
    </source>
</evidence>
<feature type="compositionally biased region" description="Polar residues" evidence="1">
    <location>
        <begin position="1"/>
        <end position="16"/>
    </location>
</feature>
<sequence length="626" mass="70182">MSQTATTASSRRGMNRSSEEAYASPVVRFLSQPPVSLPSPHISQERFRRTCGSSSDEDETEDDIRSEDFRVGGPVLCTVPAIGTPLASDHPLERQWPELHPKFVEILSKYRIQVNAMAACLRTSETNEDEGPIETVVISADRTERDDSWKNVCKDVLSILRSFGFDNFSVELIDERANIEKITSPVMPEDTIYSQWDDISRKICDLLGLEGWLSLECFRRGTNQYPQKNHPTVLLTVPRDTTKKWKSKRDEISMLLDKEGLGEVAVEIIRSKIWRATEVDLTNVVLPDHAWETKVKLGASIGVHNSDYRGSTFGGFVELLDTEKNGWHVFGLTCYHAVEPGDVPPNSKLEKDIERWRDTGMSMLESSTANIRIDQPSLKDHNARMEMINENIKAAREQPVYKKVKKARDDGDFIIPREELYFENMEKAILDAHSLKLRAEKHFNTGSATLGRVYAASGYRLTSGNDKRQLDWALISVYPNRVGMNKFPPVGLYKDEVLGTTFSGEAVEDPTGAEPAQGERLYKFGRRTNFTMGRYNGLKALQLKCWKTGNEIVTHECSVTGLPGSGAFSKRGDSGSFIVDGMTNFVGLLFAGNEDPGITYYTPANILFEDIKKMTGASAVRLQKNP</sequence>
<dbReference type="AlphaFoldDB" id="A0A0G2I848"/>
<dbReference type="EMBL" id="LCZI01000497">
    <property type="protein sequence ID" value="KKZ66395.1"/>
    <property type="molecule type" value="Genomic_DNA"/>
</dbReference>
<dbReference type="OrthoDB" id="5424209at2759"/>
<dbReference type="SUPFAM" id="SSF50494">
    <property type="entry name" value="Trypsin-like serine proteases"/>
    <property type="match status" value="1"/>
</dbReference>
<dbReference type="Proteomes" id="UP000034164">
    <property type="component" value="Unassembled WGS sequence"/>
</dbReference>
<evidence type="ECO:0000313" key="2">
    <source>
        <dbReference type="EMBL" id="KKZ66395.1"/>
    </source>
</evidence>
<protein>
    <recommendedName>
        <fullName evidence="4">Peptidase S7 domain-containing protein</fullName>
    </recommendedName>
</protein>
<gene>
    <name evidence="2" type="ORF">EMCG_07899</name>
</gene>
<evidence type="ECO:0000313" key="3">
    <source>
        <dbReference type="Proteomes" id="UP000034164"/>
    </source>
</evidence>
<feature type="compositionally biased region" description="Acidic residues" evidence="1">
    <location>
        <begin position="55"/>
        <end position="65"/>
    </location>
</feature>